<dbReference type="EMBL" id="FWXZ01000010">
    <property type="protein sequence ID" value="SMC92910.1"/>
    <property type="molecule type" value="Genomic_DNA"/>
</dbReference>
<gene>
    <name evidence="1" type="ORF">SAMN06297397_0061</name>
</gene>
<name>A0AC61PQR1_9FIRM</name>
<sequence length="140" mass="15667">MNVDSIRDGIVIDHIAAGCGMKLYRLLGLESLEAPVAMITNVVSRKLGRKDIIKVDAAIDVDLDIIGYVDPGATVNIIRNGELKEKKRIEMPEKLVNVIFCKNPRCISSCEQELDQVFHLTDREKKEYRCAYCEAKASSL</sequence>
<dbReference type="Proteomes" id="UP000192328">
    <property type="component" value="Unassembled WGS sequence"/>
</dbReference>
<organism evidence="1 2">
    <name type="scientific">Aristaeella lactis</name>
    <dbReference type="NCBI Taxonomy" id="3046383"/>
    <lineage>
        <taxon>Bacteria</taxon>
        <taxon>Bacillati</taxon>
        <taxon>Bacillota</taxon>
        <taxon>Clostridia</taxon>
        <taxon>Eubacteriales</taxon>
        <taxon>Aristaeellaceae</taxon>
        <taxon>Aristaeella</taxon>
    </lineage>
</organism>
<accession>A0AC61PQR1</accession>
<protein>
    <submittedName>
        <fullName evidence="1">Aspartate carbamoyltransferase regulatory subunit</fullName>
    </submittedName>
</protein>
<reference evidence="1" key="1">
    <citation type="submission" date="2017-04" db="EMBL/GenBank/DDBJ databases">
        <authorList>
            <person name="Varghese N."/>
            <person name="Submissions S."/>
        </authorList>
    </citation>
    <scope>NUCLEOTIDE SEQUENCE</scope>
    <source>
        <strain evidence="1">WTE2008</strain>
    </source>
</reference>
<evidence type="ECO:0000313" key="1">
    <source>
        <dbReference type="EMBL" id="SMC92910.1"/>
    </source>
</evidence>
<keyword evidence="2" id="KW-1185">Reference proteome</keyword>
<proteinExistence type="predicted"/>
<evidence type="ECO:0000313" key="2">
    <source>
        <dbReference type="Proteomes" id="UP000192328"/>
    </source>
</evidence>
<comment type="caution">
    <text evidence="1">The sequence shown here is derived from an EMBL/GenBank/DDBJ whole genome shotgun (WGS) entry which is preliminary data.</text>
</comment>